<dbReference type="EMBL" id="MU842889">
    <property type="protein sequence ID" value="KAK2027796.1"/>
    <property type="molecule type" value="Genomic_DNA"/>
</dbReference>
<protein>
    <submittedName>
        <fullName evidence="3">Ribosomal protein L32</fullName>
    </submittedName>
</protein>
<feature type="domain" description="DUF7730" evidence="2">
    <location>
        <begin position="22"/>
        <end position="203"/>
    </location>
</feature>
<dbReference type="InterPro" id="IPR038883">
    <property type="entry name" value="AN11006-like"/>
</dbReference>
<feature type="region of interest" description="Disordered" evidence="1">
    <location>
        <begin position="364"/>
        <end position="470"/>
    </location>
</feature>
<organism evidence="3 4">
    <name type="scientific">Colletotrichum zoysiae</name>
    <dbReference type="NCBI Taxonomy" id="1216348"/>
    <lineage>
        <taxon>Eukaryota</taxon>
        <taxon>Fungi</taxon>
        <taxon>Dikarya</taxon>
        <taxon>Ascomycota</taxon>
        <taxon>Pezizomycotina</taxon>
        <taxon>Sordariomycetes</taxon>
        <taxon>Hypocreomycetidae</taxon>
        <taxon>Glomerellales</taxon>
        <taxon>Glomerellaceae</taxon>
        <taxon>Colletotrichum</taxon>
        <taxon>Colletotrichum graminicola species complex</taxon>
    </lineage>
</organism>
<gene>
    <name evidence="3" type="ORF">LX32DRAFT_592007</name>
</gene>
<dbReference type="Proteomes" id="UP001232148">
    <property type="component" value="Unassembled WGS sequence"/>
</dbReference>
<dbReference type="GO" id="GO:0005840">
    <property type="term" value="C:ribosome"/>
    <property type="evidence" value="ECO:0007669"/>
    <property type="project" value="UniProtKB-KW"/>
</dbReference>
<evidence type="ECO:0000313" key="4">
    <source>
        <dbReference type="Proteomes" id="UP001232148"/>
    </source>
</evidence>
<dbReference type="PANTHER" id="PTHR42085">
    <property type="entry name" value="F-BOX DOMAIN-CONTAINING PROTEIN"/>
    <property type="match status" value="1"/>
</dbReference>
<reference evidence="3" key="1">
    <citation type="submission" date="2021-06" db="EMBL/GenBank/DDBJ databases">
        <title>Comparative genomics, transcriptomics and evolutionary studies reveal genomic signatures of adaptation to plant cell wall in hemibiotrophic fungi.</title>
        <authorList>
            <consortium name="DOE Joint Genome Institute"/>
            <person name="Baroncelli R."/>
            <person name="Diaz J.F."/>
            <person name="Benocci T."/>
            <person name="Peng M."/>
            <person name="Battaglia E."/>
            <person name="Haridas S."/>
            <person name="Andreopoulos W."/>
            <person name="Labutti K."/>
            <person name="Pangilinan J."/>
            <person name="Floch G.L."/>
            <person name="Makela M.R."/>
            <person name="Henrissat B."/>
            <person name="Grigoriev I.V."/>
            <person name="Crouch J.A."/>
            <person name="De Vries R.P."/>
            <person name="Sukno S.A."/>
            <person name="Thon M.R."/>
        </authorList>
    </citation>
    <scope>NUCLEOTIDE SEQUENCE</scope>
    <source>
        <strain evidence="3">MAFF235873</strain>
    </source>
</reference>
<evidence type="ECO:0000259" key="2">
    <source>
        <dbReference type="Pfam" id="PF24864"/>
    </source>
</evidence>
<comment type="caution">
    <text evidence="3">The sequence shown here is derived from an EMBL/GenBank/DDBJ whole genome shotgun (WGS) entry which is preliminary data.</text>
</comment>
<name>A0AAD9HET7_9PEZI</name>
<sequence>MTNLTLTIPLPAHQHPSSSKRLLGLPLELRNHIYRHALVAPPKHSRTHDDDCHFRHNHTATSIEPAACFVLDVATDPIPRDYYIYRRDPPLQCRCAKRAALNLLLACRQVYREATPVFWSANTFVFYHADDFTVCVGARLRAACRPLLRHVYIASATREDGQLWTTRNILSSAWIPGGGAIPRWLQFWGVLKQCRGLRTLAVQPEVVRRHGADLAALGRWLPALERLELTWVGKYKDERVALSPDGRDFLLCGSVQRETMFVRAAQAVDLGAADFGGAAWCKELYRDFTTNFCVHLDTIVRSRFLGCDADGPDRDRVELHAGRVAAGLTDARRTWTVELPTGKTARLDFLAVPQSRETRMRLKKVRMARDAARRASGKPTAAEERVQREVRERRAENKTRAAAEEARERERVLAERRRKEGEREEAEKREREDRRAELERAVEAAREERRVGRKRVARRGVEEGMGELAL</sequence>
<evidence type="ECO:0000256" key="1">
    <source>
        <dbReference type="SAM" id="MobiDB-lite"/>
    </source>
</evidence>
<dbReference type="Pfam" id="PF24864">
    <property type="entry name" value="DUF7730"/>
    <property type="match status" value="1"/>
</dbReference>
<dbReference type="PANTHER" id="PTHR42085:SF1">
    <property type="entry name" value="F-BOX DOMAIN-CONTAINING PROTEIN"/>
    <property type="match status" value="1"/>
</dbReference>
<keyword evidence="3" id="KW-0689">Ribosomal protein</keyword>
<keyword evidence="3" id="KW-0687">Ribonucleoprotein</keyword>
<evidence type="ECO:0000313" key="3">
    <source>
        <dbReference type="EMBL" id="KAK2027796.1"/>
    </source>
</evidence>
<accession>A0AAD9HET7</accession>
<proteinExistence type="predicted"/>
<keyword evidence="4" id="KW-1185">Reference proteome</keyword>
<feature type="compositionally biased region" description="Basic and acidic residues" evidence="1">
    <location>
        <begin position="381"/>
        <end position="450"/>
    </location>
</feature>
<dbReference type="InterPro" id="IPR056632">
    <property type="entry name" value="DUF7730"/>
</dbReference>
<dbReference type="AlphaFoldDB" id="A0AAD9HET7"/>